<comment type="caution">
    <text evidence="7">The sequence shown here is derived from an EMBL/GenBank/DDBJ whole genome shotgun (WGS) entry which is preliminary data.</text>
</comment>
<evidence type="ECO:0000256" key="4">
    <source>
        <dbReference type="ARBA" id="ARBA00023136"/>
    </source>
</evidence>
<proteinExistence type="predicted"/>
<comment type="subcellular location">
    <subcellularLocation>
        <location evidence="1">Membrane</location>
        <topology evidence="1">Multi-pass membrane protein</topology>
    </subcellularLocation>
</comment>
<feature type="transmembrane region" description="Helical" evidence="5">
    <location>
        <begin position="177"/>
        <end position="195"/>
    </location>
</feature>
<evidence type="ECO:0000313" key="8">
    <source>
        <dbReference type="Proteomes" id="UP001157109"/>
    </source>
</evidence>
<organism evidence="7 8">
    <name type="scientific">Arsenicicoccus piscis</name>
    <dbReference type="NCBI Taxonomy" id="673954"/>
    <lineage>
        <taxon>Bacteria</taxon>
        <taxon>Bacillati</taxon>
        <taxon>Actinomycetota</taxon>
        <taxon>Actinomycetes</taxon>
        <taxon>Micrococcales</taxon>
        <taxon>Intrasporangiaceae</taxon>
        <taxon>Arsenicicoccus</taxon>
    </lineage>
</organism>
<feature type="transmembrane region" description="Helical" evidence="5">
    <location>
        <begin position="49"/>
        <end position="65"/>
    </location>
</feature>
<feature type="transmembrane region" description="Helical" evidence="5">
    <location>
        <begin position="137"/>
        <end position="157"/>
    </location>
</feature>
<dbReference type="Pfam" id="PF04932">
    <property type="entry name" value="Wzy_C"/>
    <property type="match status" value="1"/>
</dbReference>
<evidence type="ECO:0000256" key="2">
    <source>
        <dbReference type="ARBA" id="ARBA00022692"/>
    </source>
</evidence>
<evidence type="ECO:0000259" key="6">
    <source>
        <dbReference type="Pfam" id="PF04932"/>
    </source>
</evidence>
<accession>A0ABQ6HQD9</accession>
<dbReference type="Proteomes" id="UP001157109">
    <property type="component" value="Unassembled WGS sequence"/>
</dbReference>
<gene>
    <name evidence="7" type="ORF">GCM10025862_26070</name>
</gene>
<reference evidence="8" key="1">
    <citation type="journal article" date="2019" name="Int. J. Syst. Evol. Microbiol.">
        <title>The Global Catalogue of Microorganisms (GCM) 10K type strain sequencing project: providing services to taxonomists for standard genome sequencing and annotation.</title>
        <authorList>
            <consortium name="The Broad Institute Genomics Platform"/>
            <consortium name="The Broad Institute Genome Sequencing Center for Infectious Disease"/>
            <person name="Wu L."/>
            <person name="Ma J."/>
        </authorList>
    </citation>
    <scope>NUCLEOTIDE SEQUENCE [LARGE SCALE GENOMIC DNA]</scope>
    <source>
        <strain evidence="8">NBRC 105830</strain>
    </source>
</reference>
<evidence type="ECO:0000256" key="1">
    <source>
        <dbReference type="ARBA" id="ARBA00004141"/>
    </source>
</evidence>
<dbReference type="PANTHER" id="PTHR37422">
    <property type="entry name" value="TEICHURONIC ACID BIOSYNTHESIS PROTEIN TUAE"/>
    <property type="match status" value="1"/>
</dbReference>
<keyword evidence="4 5" id="KW-0472">Membrane</keyword>
<sequence>MRRVCGVCGLVLALAVAGSLSRGSTAGLALGLAIIAFVNVYARWSLLKGAGLAAVLAVMTVPVWLPKFQSGAKVKGHVAGENVSSRLDAWGIGANLGLDHPLAGVGPQSIAPYILRAESIPPGAFVVHVAHNTVVEALYGTGVVGLALLGGGVYTAFRNARRNAHSSGGRAVIGGRAASPVLAALAAGLICSLFTTQLFNPTMWLVLALANAGSSPVLPRLRRSSTAREPAAVPR</sequence>
<dbReference type="InterPro" id="IPR007016">
    <property type="entry name" value="O-antigen_ligase-rel_domated"/>
</dbReference>
<name>A0ABQ6HQD9_9MICO</name>
<feature type="domain" description="O-antigen ligase-related" evidence="6">
    <location>
        <begin position="10"/>
        <end position="149"/>
    </location>
</feature>
<evidence type="ECO:0000256" key="3">
    <source>
        <dbReference type="ARBA" id="ARBA00022989"/>
    </source>
</evidence>
<evidence type="ECO:0000256" key="5">
    <source>
        <dbReference type="SAM" id="Phobius"/>
    </source>
</evidence>
<keyword evidence="3 5" id="KW-1133">Transmembrane helix</keyword>
<dbReference type="InterPro" id="IPR051533">
    <property type="entry name" value="WaaL-like"/>
</dbReference>
<protein>
    <recommendedName>
        <fullName evidence="6">O-antigen ligase-related domain-containing protein</fullName>
    </recommendedName>
</protein>
<keyword evidence="2 5" id="KW-0812">Transmembrane</keyword>
<dbReference type="EMBL" id="BSUJ01000001">
    <property type="protein sequence ID" value="GMA20586.1"/>
    <property type="molecule type" value="Genomic_DNA"/>
</dbReference>
<evidence type="ECO:0000313" key="7">
    <source>
        <dbReference type="EMBL" id="GMA20586.1"/>
    </source>
</evidence>
<keyword evidence="8" id="KW-1185">Reference proteome</keyword>
<dbReference type="PANTHER" id="PTHR37422:SF13">
    <property type="entry name" value="LIPOPOLYSACCHARIDE BIOSYNTHESIS PROTEIN PA4999-RELATED"/>
    <property type="match status" value="1"/>
</dbReference>